<dbReference type="Gene3D" id="2.60.120.330">
    <property type="entry name" value="B-lactam Antibiotic, Isopenicillin N Synthase, Chain"/>
    <property type="match status" value="1"/>
</dbReference>
<sequence length="289" mass="32365">MGTTAEVAPSQYDRMTELKAFDETKAGVKGILDAGVTKLPRIFVNEQSLPLDQLPVVGGDAQAEGIPVIDLDGVSDDPAKRKEIVKEILDACGSWGFFQIINHGIPQSMLDEIRDGVRKFHELPTAAKQAYYTREPGKKFSYFSNYYLYKGPVTNWRDTIIANMAPNPVDPEDFPEVCRDIIIEYSKKVKRLGHMLFELFSEGMGLSPNHLTDMDCEEEMLLLGHYYPRCPEPEKAIGINNHKDNDFLTILLQDFVGGLQVLQEDKWVDVPYVPGALVINTGDLLQASL</sequence>
<proteinExistence type="inferred from homology"/>
<keyword evidence="4 5" id="KW-0408">Iron</keyword>
<dbReference type="Pfam" id="PF14226">
    <property type="entry name" value="DIOX_N"/>
    <property type="match status" value="1"/>
</dbReference>
<keyword evidence="2 5" id="KW-0479">Metal-binding</keyword>
<dbReference type="AlphaFoldDB" id="A0AAD3THK0"/>
<accession>A0AAD3THK0</accession>
<dbReference type="PANTHER" id="PTHR10209:SF884">
    <property type="entry name" value="1-AMINOCYCLOPROPANE-1-CARBOXYLATE OXIDASE HOMOLOG 1-LIKE"/>
    <property type="match status" value="1"/>
</dbReference>
<evidence type="ECO:0000313" key="7">
    <source>
        <dbReference type="EMBL" id="GMH29209.1"/>
    </source>
</evidence>
<keyword evidence="3 5" id="KW-0560">Oxidoreductase</keyword>
<comment type="caution">
    <text evidence="7">The sequence shown here is derived from an EMBL/GenBank/DDBJ whole genome shotgun (WGS) entry which is preliminary data.</text>
</comment>
<dbReference type="GO" id="GO:0051213">
    <property type="term" value="F:dioxygenase activity"/>
    <property type="evidence" value="ECO:0007669"/>
    <property type="project" value="UniProtKB-ARBA"/>
</dbReference>
<evidence type="ECO:0000256" key="5">
    <source>
        <dbReference type="RuleBase" id="RU003682"/>
    </source>
</evidence>
<dbReference type="EMBL" id="BSYO01000036">
    <property type="protein sequence ID" value="GMH29209.1"/>
    <property type="molecule type" value="Genomic_DNA"/>
</dbReference>
<name>A0AAD3THK0_NEPGR</name>
<dbReference type="InterPro" id="IPR044861">
    <property type="entry name" value="IPNS-like_FE2OG_OXY"/>
</dbReference>
<dbReference type="GO" id="GO:0046872">
    <property type="term" value="F:metal ion binding"/>
    <property type="evidence" value="ECO:0007669"/>
    <property type="project" value="UniProtKB-KW"/>
</dbReference>
<dbReference type="InterPro" id="IPR026992">
    <property type="entry name" value="DIOX_N"/>
</dbReference>
<evidence type="ECO:0000259" key="6">
    <source>
        <dbReference type="PROSITE" id="PS51471"/>
    </source>
</evidence>
<dbReference type="SUPFAM" id="SSF51197">
    <property type="entry name" value="Clavaminate synthase-like"/>
    <property type="match status" value="1"/>
</dbReference>
<dbReference type="FunFam" id="2.60.120.330:FF:000005">
    <property type="entry name" value="1-aminocyclopropane-1-carboxylate oxidase homolog 1"/>
    <property type="match status" value="1"/>
</dbReference>
<protein>
    <recommendedName>
        <fullName evidence="6">Fe2OG dioxygenase domain-containing protein</fullName>
    </recommendedName>
</protein>
<dbReference type="PROSITE" id="PS51471">
    <property type="entry name" value="FE2OG_OXY"/>
    <property type="match status" value="1"/>
</dbReference>
<gene>
    <name evidence="7" type="ORF">Nepgr_031052</name>
</gene>
<reference evidence="7" key="1">
    <citation type="submission" date="2023-05" db="EMBL/GenBank/DDBJ databases">
        <title>Nepenthes gracilis genome sequencing.</title>
        <authorList>
            <person name="Fukushima K."/>
        </authorList>
    </citation>
    <scope>NUCLEOTIDE SEQUENCE</scope>
    <source>
        <strain evidence="7">SING2019-196</strain>
    </source>
</reference>
<evidence type="ECO:0000256" key="2">
    <source>
        <dbReference type="ARBA" id="ARBA00022723"/>
    </source>
</evidence>
<comment type="similarity">
    <text evidence="1 5">Belongs to the iron/ascorbate-dependent oxidoreductase family.</text>
</comment>
<evidence type="ECO:0000256" key="1">
    <source>
        <dbReference type="ARBA" id="ARBA00008056"/>
    </source>
</evidence>
<evidence type="ECO:0000256" key="4">
    <source>
        <dbReference type="ARBA" id="ARBA00023004"/>
    </source>
</evidence>
<dbReference type="Pfam" id="PF03171">
    <property type="entry name" value="2OG-FeII_Oxy"/>
    <property type="match status" value="1"/>
</dbReference>
<dbReference type="PANTHER" id="PTHR10209">
    <property type="entry name" value="OXIDOREDUCTASE, 2OG-FE II OXYGENASE FAMILY PROTEIN"/>
    <property type="match status" value="1"/>
</dbReference>
<dbReference type="InterPro" id="IPR005123">
    <property type="entry name" value="Oxoglu/Fe-dep_dioxygenase_dom"/>
</dbReference>
<evidence type="ECO:0000256" key="3">
    <source>
        <dbReference type="ARBA" id="ARBA00023002"/>
    </source>
</evidence>
<organism evidence="7 8">
    <name type="scientific">Nepenthes gracilis</name>
    <name type="common">Slender pitcher plant</name>
    <dbReference type="NCBI Taxonomy" id="150966"/>
    <lineage>
        <taxon>Eukaryota</taxon>
        <taxon>Viridiplantae</taxon>
        <taxon>Streptophyta</taxon>
        <taxon>Embryophyta</taxon>
        <taxon>Tracheophyta</taxon>
        <taxon>Spermatophyta</taxon>
        <taxon>Magnoliopsida</taxon>
        <taxon>eudicotyledons</taxon>
        <taxon>Gunneridae</taxon>
        <taxon>Pentapetalae</taxon>
        <taxon>Caryophyllales</taxon>
        <taxon>Nepenthaceae</taxon>
        <taxon>Nepenthes</taxon>
    </lineage>
</organism>
<dbReference type="InterPro" id="IPR027443">
    <property type="entry name" value="IPNS-like_sf"/>
</dbReference>
<evidence type="ECO:0000313" key="8">
    <source>
        <dbReference type="Proteomes" id="UP001279734"/>
    </source>
</evidence>
<keyword evidence="8" id="KW-1185">Reference proteome</keyword>
<feature type="domain" description="Fe2OG dioxygenase" evidence="6">
    <location>
        <begin position="216"/>
        <end position="289"/>
    </location>
</feature>
<dbReference type="Proteomes" id="UP001279734">
    <property type="component" value="Unassembled WGS sequence"/>
</dbReference>